<proteinExistence type="predicted"/>
<keyword evidence="1" id="KW-0812">Transmembrane</keyword>
<accession>A0A6C0L9F2</accession>
<dbReference type="EMBL" id="MN740438">
    <property type="protein sequence ID" value="QHU26304.1"/>
    <property type="molecule type" value="Genomic_DNA"/>
</dbReference>
<evidence type="ECO:0000256" key="1">
    <source>
        <dbReference type="SAM" id="Phobius"/>
    </source>
</evidence>
<dbReference type="AlphaFoldDB" id="A0A6C0L9F2"/>
<protein>
    <submittedName>
        <fullName evidence="2">Uncharacterized protein</fullName>
    </submittedName>
</protein>
<reference evidence="2" key="1">
    <citation type="journal article" date="2020" name="Nature">
        <title>Giant virus diversity and host interactions through global metagenomics.</title>
        <authorList>
            <person name="Schulz F."/>
            <person name="Roux S."/>
            <person name="Paez-Espino D."/>
            <person name="Jungbluth S."/>
            <person name="Walsh D.A."/>
            <person name="Denef V.J."/>
            <person name="McMahon K.D."/>
            <person name="Konstantinidis K.T."/>
            <person name="Eloe-Fadrosh E.A."/>
            <person name="Kyrpides N.C."/>
            <person name="Woyke T."/>
        </authorList>
    </citation>
    <scope>NUCLEOTIDE SEQUENCE</scope>
    <source>
        <strain evidence="2">GVMAG-M-3300027759-16</strain>
    </source>
</reference>
<keyword evidence="1" id="KW-0472">Membrane</keyword>
<sequence length="349" mass="39031">MSLTPPVPVAGSMDANSTCQLINVNPFNDYNKIVYSDGTLQEFSITAPYTQPTKTSPLNNFFTNYFYSAPKPGVLRNGGSSIVKSYLGYPLGSPDYRTTPIAPTEWSTIVEKIVTAGDLCSTTEIYNTSEYKSSSQLKGVALTTLYLTLGTDKLTPGDISSIHTQINILQNKNYLFYTFFIYEYCYYRSMYNTLLTQYFLEYTTIANPSLPNVAYLKTSAGTSALTTADSAGQASRLDGIVNVMSRLNSRLVDMRRLLTAIQIYYSNALTSYQNILADMNHEGSDMNIEDKIVALRSDTQDMEELQSESKFRKGIMEYTSEKNRYSNVLLGIYAFLNIAAVAMIFTIRE</sequence>
<keyword evidence="1" id="KW-1133">Transmembrane helix</keyword>
<organism evidence="2">
    <name type="scientific">viral metagenome</name>
    <dbReference type="NCBI Taxonomy" id="1070528"/>
    <lineage>
        <taxon>unclassified sequences</taxon>
        <taxon>metagenomes</taxon>
        <taxon>organismal metagenomes</taxon>
    </lineage>
</organism>
<name>A0A6C0L9F2_9ZZZZ</name>
<evidence type="ECO:0000313" key="2">
    <source>
        <dbReference type="EMBL" id="QHU26304.1"/>
    </source>
</evidence>
<feature type="transmembrane region" description="Helical" evidence="1">
    <location>
        <begin position="328"/>
        <end position="347"/>
    </location>
</feature>